<dbReference type="EMBL" id="JH921444">
    <property type="protein sequence ID" value="EKD14743.1"/>
    <property type="molecule type" value="Genomic_DNA"/>
</dbReference>
<dbReference type="PANTHER" id="PTHR33606">
    <property type="entry name" value="PROTEIN YCII"/>
    <property type="match status" value="1"/>
</dbReference>
<dbReference type="InParanoid" id="K1X1Q5"/>
<dbReference type="InterPro" id="IPR005545">
    <property type="entry name" value="YCII"/>
</dbReference>
<gene>
    <name evidence="2" type="ORF">MBM_06954</name>
</gene>
<dbReference type="HOGENOM" id="CLU_110355_2_4_1"/>
<protein>
    <submittedName>
        <fullName evidence="2">YCII-related domain protein</fullName>
    </submittedName>
</protein>
<evidence type="ECO:0000259" key="1">
    <source>
        <dbReference type="Pfam" id="PF03795"/>
    </source>
</evidence>
<dbReference type="OMA" id="WDMENAL"/>
<dbReference type="InterPro" id="IPR011008">
    <property type="entry name" value="Dimeric_a/b-barrel"/>
</dbReference>
<dbReference type="AlphaFoldDB" id="K1X1Q5"/>
<accession>K1X1Q5</accession>
<sequence length="121" mass="13789">MRRAQRAIDLLERRIQIRPVHSKAFVKLHQSGQVSWAAITKAKFVLRLLFSPQGPVFKEHVVEGIRPFIGSVMVVNASSRDEVRSILEGDVFVTQGIWDWEKVKILPFRTTFRHQPGGAGE</sequence>
<dbReference type="Proteomes" id="UP000006753">
    <property type="component" value="Unassembled WGS sequence"/>
</dbReference>
<dbReference type="PANTHER" id="PTHR33606:SF3">
    <property type="entry name" value="PROTEIN YCII"/>
    <property type="match status" value="1"/>
</dbReference>
<dbReference type="Pfam" id="PF03795">
    <property type="entry name" value="YCII"/>
    <property type="match status" value="1"/>
</dbReference>
<proteinExistence type="predicted"/>
<keyword evidence="3" id="KW-1185">Reference proteome</keyword>
<evidence type="ECO:0000313" key="3">
    <source>
        <dbReference type="Proteomes" id="UP000006753"/>
    </source>
</evidence>
<dbReference type="OrthoDB" id="5519740at2759"/>
<feature type="domain" description="YCII-related" evidence="1">
    <location>
        <begin position="11"/>
        <end position="108"/>
    </location>
</feature>
<dbReference type="Gene3D" id="3.30.70.1060">
    <property type="entry name" value="Dimeric alpha+beta barrel"/>
    <property type="match status" value="1"/>
</dbReference>
<dbReference type="InterPro" id="IPR051807">
    <property type="entry name" value="Sec-metab_biosynth-assoc"/>
</dbReference>
<dbReference type="KEGG" id="mbe:MBM_06954"/>
<name>K1X1Q5_MARBU</name>
<evidence type="ECO:0000313" key="2">
    <source>
        <dbReference type="EMBL" id="EKD14743.1"/>
    </source>
</evidence>
<dbReference type="SUPFAM" id="SSF54909">
    <property type="entry name" value="Dimeric alpha+beta barrel"/>
    <property type="match status" value="1"/>
</dbReference>
<reference evidence="2 3" key="1">
    <citation type="journal article" date="2012" name="BMC Genomics">
        <title>Sequencing the genome of Marssonina brunnea reveals fungus-poplar co-evolution.</title>
        <authorList>
            <person name="Zhu S."/>
            <person name="Cao Y.-Z."/>
            <person name="Jiang C."/>
            <person name="Tan B.-Y."/>
            <person name="Wang Z."/>
            <person name="Feng S."/>
            <person name="Zhang L."/>
            <person name="Su X.-H."/>
            <person name="Brejova B."/>
            <person name="Vinar T."/>
            <person name="Xu M."/>
            <person name="Wang M.-X."/>
            <person name="Zhang S.-G."/>
            <person name="Huang M.-R."/>
            <person name="Wu R."/>
            <person name="Zhou Y."/>
        </authorList>
    </citation>
    <scope>NUCLEOTIDE SEQUENCE [LARGE SCALE GENOMIC DNA]</scope>
    <source>
        <strain evidence="2 3">MB_m1</strain>
    </source>
</reference>
<organism evidence="2 3">
    <name type="scientific">Marssonina brunnea f. sp. multigermtubi (strain MB_m1)</name>
    <name type="common">Marssonina leaf spot fungus</name>
    <dbReference type="NCBI Taxonomy" id="1072389"/>
    <lineage>
        <taxon>Eukaryota</taxon>
        <taxon>Fungi</taxon>
        <taxon>Dikarya</taxon>
        <taxon>Ascomycota</taxon>
        <taxon>Pezizomycotina</taxon>
        <taxon>Leotiomycetes</taxon>
        <taxon>Helotiales</taxon>
        <taxon>Drepanopezizaceae</taxon>
        <taxon>Drepanopeziza</taxon>
    </lineage>
</organism>